<organism evidence="1 2">
    <name type="scientific">Haloplanus ruber</name>
    <dbReference type="NCBI Taxonomy" id="869892"/>
    <lineage>
        <taxon>Archaea</taxon>
        <taxon>Methanobacteriati</taxon>
        <taxon>Methanobacteriota</taxon>
        <taxon>Stenosarchaea group</taxon>
        <taxon>Halobacteria</taxon>
        <taxon>Halobacteriales</taxon>
        <taxon>Haloferacaceae</taxon>
        <taxon>Haloplanus</taxon>
    </lineage>
</organism>
<dbReference type="RefSeq" id="WP_256406477.1">
    <property type="nucleotide sequence ID" value="NZ_CP187153.1"/>
</dbReference>
<accession>A0ABD6D1S6</accession>
<reference evidence="1 2" key="1">
    <citation type="journal article" date="2019" name="Int. J. Syst. Evol. Microbiol.">
        <title>The Global Catalogue of Microorganisms (GCM) 10K type strain sequencing project: providing services to taxonomists for standard genome sequencing and annotation.</title>
        <authorList>
            <consortium name="The Broad Institute Genomics Platform"/>
            <consortium name="The Broad Institute Genome Sequencing Center for Infectious Disease"/>
            <person name="Wu L."/>
            <person name="Ma J."/>
        </authorList>
    </citation>
    <scope>NUCLEOTIDE SEQUENCE [LARGE SCALE GENOMIC DNA]</scope>
    <source>
        <strain evidence="1 2">CGMCC 1.10594</strain>
    </source>
</reference>
<comment type="caution">
    <text evidence="1">The sequence shown here is derived from an EMBL/GenBank/DDBJ whole genome shotgun (WGS) entry which is preliminary data.</text>
</comment>
<proteinExistence type="predicted"/>
<evidence type="ECO:0008006" key="3">
    <source>
        <dbReference type="Google" id="ProtNLM"/>
    </source>
</evidence>
<evidence type="ECO:0000313" key="1">
    <source>
        <dbReference type="EMBL" id="MFD1635293.1"/>
    </source>
</evidence>
<keyword evidence="2" id="KW-1185">Reference proteome</keyword>
<dbReference type="Proteomes" id="UP001597075">
    <property type="component" value="Unassembled WGS sequence"/>
</dbReference>
<protein>
    <recommendedName>
        <fullName evidence="3">DUF2334 domain-containing protein</fullName>
    </recommendedName>
</protein>
<sequence>MSSYSTPPSSRRGQQTLHEIAVSRLISQFPAGIILRYEADNDQLEDFILGNKLITYVMFNFSDAVELVEEHESLHSYLSNWQVPIVTATEADDILKNRTRDNIRHLLERIQPAIYIPDAGKVYGNDLKSKQRGGLREYRIRVDWVLDEIERQGWEIEILPLAKAMEPWQFKEMLPWYRKHGFQNFAFYARQYYTHGNRFNDLRDHTNNLVDFANPDNIFMIALHGETHLRKLPSRVNGAAGLKQFIDDCNYDNDQFEPWRDDLEANALNAPDILEY</sequence>
<dbReference type="AlphaFoldDB" id="A0ABD6D1S6"/>
<name>A0ABD6D1S6_9EURY</name>
<evidence type="ECO:0000313" key="2">
    <source>
        <dbReference type="Proteomes" id="UP001597075"/>
    </source>
</evidence>
<gene>
    <name evidence="1" type="ORF">ACFSBJ_16345</name>
</gene>
<dbReference type="EMBL" id="JBHUDL010000011">
    <property type="protein sequence ID" value="MFD1635293.1"/>
    <property type="molecule type" value="Genomic_DNA"/>
</dbReference>